<keyword evidence="1" id="KW-0479">Metal-binding</keyword>
<organism evidence="3 4">
    <name type="scientific">Streptomyces sanglieri</name>
    <dbReference type="NCBI Taxonomy" id="193460"/>
    <lineage>
        <taxon>Bacteria</taxon>
        <taxon>Bacillati</taxon>
        <taxon>Actinomycetota</taxon>
        <taxon>Actinomycetes</taxon>
        <taxon>Kitasatosporales</taxon>
        <taxon>Streptomycetaceae</taxon>
        <taxon>Streptomyces</taxon>
    </lineage>
</organism>
<dbReference type="EMBL" id="JBHTGL010000008">
    <property type="protein sequence ID" value="MFD0623501.1"/>
    <property type="molecule type" value="Genomic_DNA"/>
</dbReference>
<dbReference type="SUPFAM" id="SSF56529">
    <property type="entry name" value="FAH"/>
    <property type="match status" value="1"/>
</dbReference>
<dbReference type="Gene3D" id="3.90.850.10">
    <property type="entry name" value="Fumarylacetoacetase-like, C-terminal domain"/>
    <property type="match status" value="1"/>
</dbReference>
<reference evidence="4" key="1">
    <citation type="journal article" date="2019" name="Int. J. Syst. Evol. Microbiol.">
        <title>The Global Catalogue of Microorganisms (GCM) 10K type strain sequencing project: providing services to taxonomists for standard genome sequencing and annotation.</title>
        <authorList>
            <consortium name="The Broad Institute Genomics Platform"/>
            <consortium name="The Broad Institute Genome Sequencing Center for Infectious Disease"/>
            <person name="Wu L."/>
            <person name="Ma J."/>
        </authorList>
    </citation>
    <scope>NUCLEOTIDE SEQUENCE [LARGE SCALE GENOMIC DNA]</scope>
    <source>
        <strain evidence="4">JCM 12607</strain>
    </source>
</reference>
<dbReference type="Pfam" id="PF01557">
    <property type="entry name" value="FAA_hydrolase"/>
    <property type="match status" value="1"/>
</dbReference>
<sequence>MTLLFTPPTVSVPVTGIAERFPVHRVYCVGRNYVDHVREMREGDERDDPFFFQKPTDAVVPGDDQVPYPPRTSDFQFEGELVVAIGAEGVDVPVAQALDLVYGYAVGIDLTRRDRQRDCRDRQISWEAGKSFDASAPCGPITPRASVGDLDAAELRLDVNGEARQRTPLALMIWNVAEIISHLSTDYRLRPGDLIYTGTPAGVSAIVPGDVVHIEISGLAPLSITITEKGSHHDAK</sequence>
<evidence type="ECO:0000313" key="4">
    <source>
        <dbReference type="Proteomes" id="UP001596915"/>
    </source>
</evidence>
<protein>
    <submittedName>
        <fullName evidence="3">Fumarylacetoacetate hydrolase family protein</fullName>
    </submittedName>
</protein>
<keyword evidence="3" id="KW-0378">Hydrolase</keyword>
<dbReference type="PANTHER" id="PTHR11820">
    <property type="entry name" value="ACYLPYRUVASE"/>
    <property type="match status" value="1"/>
</dbReference>
<evidence type="ECO:0000256" key="1">
    <source>
        <dbReference type="ARBA" id="ARBA00022723"/>
    </source>
</evidence>
<gene>
    <name evidence="3" type="ORF">ACFQ2K_12600</name>
</gene>
<feature type="domain" description="Fumarylacetoacetase-like C-terminal" evidence="2">
    <location>
        <begin position="26"/>
        <end position="226"/>
    </location>
</feature>
<dbReference type="InterPro" id="IPR011234">
    <property type="entry name" value="Fumarylacetoacetase-like_C"/>
</dbReference>
<evidence type="ECO:0000259" key="2">
    <source>
        <dbReference type="Pfam" id="PF01557"/>
    </source>
</evidence>
<evidence type="ECO:0000313" key="3">
    <source>
        <dbReference type="EMBL" id="MFD0623501.1"/>
    </source>
</evidence>
<dbReference type="PANTHER" id="PTHR11820:SF90">
    <property type="entry name" value="FLUTATHIONE S-TRANSFERASE"/>
    <property type="match status" value="1"/>
</dbReference>
<dbReference type="Proteomes" id="UP001596915">
    <property type="component" value="Unassembled WGS sequence"/>
</dbReference>
<keyword evidence="4" id="KW-1185">Reference proteome</keyword>
<proteinExistence type="predicted"/>
<name>A0ABW2WPM6_9ACTN</name>
<comment type="caution">
    <text evidence="3">The sequence shown here is derived from an EMBL/GenBank/DDBJ whole genome shotgun (WGS) entry which is preliminary data.</text>
</comment>
<accession>A0ABW2WPM6</accession>
<dbReference type="GO" id="GO:0016787">
    <property type="term" value="F:hydrolase activity"/>
    <property type="evidence" value="ECO:0007669"/>
    <property type="project" value="UniProtKB-KW"/>
</dbReference>
<dbReference type="InterPro" id="IPR036663">
    <property type="entry name" value="Fumarylacetoacetase_C_sf"/>
</dbReference>